<evidence type="ECO:0000313" key="2">
    <source>
        <dbReference type="Proteomes" id="UP000515856"/>
    </source>
</evidence>
<dbReference type="KEGG" id="ehn:H9Q80_05390"/>
<name>A0A7G9GRF4_9FIRM</name>
<dbReference type="RefSeq" id="WP_158552718.1">
    <property type="nucleotide sequence ID" value="NZ_CP060636.1"/>
</dbReference>
<reference evidence="1 2" key="1">
    <citation type="submission" date="2020-08" db="EMBL/GenBank/DDBJ databases">
        <authorList>
            <person name="Liu C."/>
            <person name="Sun Q."/>
        </authorList>
    </citation>
    <scope>NUCLEOTIDE SEQUENCE [LARGE SCALE GENOMIC DNA]</scope>
    <source>
        <strain evidence="1 2">NSJ-61</strain>
    </source>
</reference>
<evidence type="ECO:0000313" key="1">
    <source>
        <dbReference type="EMBL" id="QNM13386.1"/>
    </source>
</evidence>
<proteinExistence type="predicted"/>
<accession>A0A7G9GRF4</accession>
<organism evidence="1 2">
    <name type="scientific">[Eubacterium] hominis</name>
    <dbReference type="NCBI Taxonomy" id="2764325"/>
    <lineage>
        <taxon>Bacteria</taxon>
        <taxon>Bacillati</taxon>
        <taxon>Bacillota</taxon>
        <taxon>Erysipelotrichia</taxon>
        <taxon>Erysipelotrichales</taxon>
        <taxon>Erysipelotrichaceae</taxon>
        <taxon>Amedibacillus</taxon>
    </lineage>
</organism>
<protein>
    <submittedName>
        <fullName evidence="1">Uncharacterized protein</fullName>
    </submittedName>
</protein>
<dbReference type="AlphaFoldDB" id="A0A7G9GRF4"/>
<keyword evidence="2" id="KW-1185">Reference proteome</keyword>
<dbReference type="EMBL" id="CP060636">
    <property type="protein sequence ID" value="QNM13386.1"/>
    <property type="molecule type" value="Genomic_DNA"/>
</dbReference>
<sequence length="46" mass="5394">MARQGKEWYQSKIKNGKGEYFSLAGPYGLAFFHATKKEVSEWQMKH</sequence>
<gene>
    <name evidence="1" type="ORF">H9Q80_05390</name>
</gene>
<dbReference type="Proteomes" id="UP000515856">
    <property type="component" value="Chromosome"/>
</dbReference>